<reference evidence="3 4" key="1">
    <citation type="submission" date="2019-02" db="EMBL/GenBank/DDBJ databases">
        <title>Draft genome sequences of novel Actinobacteria.</title>
        <authorList>
            <person name="Sahin N."/>
            <person name="Ay H."/>
            <person name="Saygin H."/>
        </authorList>
    </citation>
    <scope>NUCLEOTIDE SEQUENCE [LARGE SCALE GENOMIC DNA]</scope>
    <source>
        <strain evidence="3 4">16K104</strain>
    </source>
</reference>
<feature type="transmembrane region" description="Helical" evidence="2">
    <location>
        <begin position="165"/>
        <end position="183"/>
    </location>
</feature>
<dbReference type="RefSeq" id="WP_132317026.1">
    <property type="nucleotide sequence ID" value="NZ_SMKR01000016.1"/>
</dbReference>
<sequence>MTDMLSRPGARDGGPHGGKNHAPGPAPSDAAPTKPVILSAVISAGACLLTGLLTCAAVAVIGWLAATFGGASGAIRAGASAWLVAHKAGVTLDSGAITIAPLGLTLFLGWCLYRGGRFAARTSGADRTKDLIVLSGTFALVYGLGALIIALLTADGVLRVSPLSAFFGAASLAFVAGALGVLVESGAAEDIADATPSGLRDAVPAAGAAVLTVIAVASLLYGVLLAVRFSRVTAMLELLDAGVVGSVVLFAICLMLIPNMVLYAVSFLAGPGFQLGVGTSVAPTGVDVGSLPALPLLAAVPADGATPTYLLVLTAAVPLAAGVVAGLVIARRGLADPDSDALGWDAFALRGAMAALLAGVVLYVLMALSGGSAGPGRMSAVGVPAALPAAGVLAAGMAIGASITAALIASRRPADDEAGAGR</sequence>
<feature type="transmembrane region" description="Helical" evidence="2">
    <location>
        <begin position="342"/>
        <end position="365"/>
    </location>
</feature>
<keyword evidence="2" id="KW-0812">Transmembrane</keyword>
<proteinExistence type="predicted"/>
<evidence type="ECO:0008006" key="5">
    <source>
        <dbReference type="Google" id="ProtNLM"/>
    </source>
</evidence>
<feature type="region of interest" description="Disordered" evidence="1">
    <location>
        <begin position="1"/>
        <end position="30"/>
    </location>
</feature>
<dbReference type="InterPro" id="IPR045931">
    <property type="entry name" value="DUF6350"/>
</dbReference>
<organism evidence="3 4">
    <name type="scientific">Kribbella turkmenica</name>
    <dbReference type="NCBI Taxonomy" id="2530375"/>
    <lineage>
        <taxon>Bacteria</taxon>
        <taxon>Bacillati</taxon>
        <taxon>Actinomycetota</taxon>
        <taxon>Actinomycetes</taxon>
        <taxon>Propionibacteriales</taxon>
        <taxon>Kribbellaceae</taxon>
        <taxon>Kribbella</taxon>
    </lineage>
</organism>
<evidence type="ECO:0000256" key="1">
    <source>
        <dbReference type="SAM" id="MobiDB-lite"/>
    </source>
</evidence>
<dbReference type="Proteomes" id="UP000295172">
    <property type="component" value="Unassembled WGS sequence"/>
</dbReference>
<feature type="transmembrane region" description="Helical" evidence="2">
    <location>
        <begin position="385"/>
        <end position="409"/>
    </location>
</feature>
<protein>
    <recommendedName>
        <fullName evidence="5">Integral membrane protein</fullName>
    </recommendedName>
</protein>
<evidence type="ECO:0000313" key="4">
    <source>
        <dbReference type="Proteomes" id="UP000295172"/>
    </source>
</evidence>
<accession>A0A4R4XDQ8</accession>
<comment type="caution">
    <text evidence="3">The sequence shown here is derived from an EMBL/GenBank/DDBJ whole genome shotgun (WGS) entry which is preliminary data.</text>
</comment>
<dbReference type="AlphaFoldDB" id="A0A4R4XDQ8"/>
<evidence type="ECO:0000256" key="2">
    <source>
        <dbReference type="SAM" id="Phobius"/>
    </source>
</evidence>
<gene>
    <name evidence="3" type="ORF">E1218_05835</name>
</gene>
<feature type="transmembrane region" description="Helical" evidence="2">
    <location>
        <begin position="309"/>
        <end position="330"/>
    </location>
</feature>
<feature type="transmembrane region" description="Helical" evidence="2">
    <location>
        <begin position="203"/>
        <end position="226"/>
    </location>
</feature>
<feature type="transmembrane region" description="Helical" evidence="2">
    <location>
        <begin position="132"/>
        <end position="153"/>
    </location>
</feature>
<dbReference type="EMBL" id="SMKR01000016">
    <property type="protein sequence ID" value="TDD28931.1"/>
    <property type="molecule type" value="Genomic_DNA"/>
</dbReference>
<keyword evidence="2" id="KW-1133">Transmembrane helix</keyword>
<dbReference type="OrthoDB" id="3742900at2"/>
<feature type="transmembrane region" description="Helical" evidence="2">
    <location>
        <begin position="90"/>
        <end position="112"/>
    </location>
</feature>
<feature type="transmembrane region" description="Helical" evidence="2">
    <location>
        <begin position="36"/>
        <end position="69"/>
    </location>
</feature>
<dbReference type="Pfam" id="PF19877">
    <property type="entry name" value="DUF6350"/>
    <property type="match status" value="1"/>
</dbReference>
<keyword evidence="2" id="KW-0472">Membrane</keyword>
<name>A0A4R4XDQ8_9ACTN</name>
<keyword evidence="4" id="KW-1185">Reference proteome</keyword>
<evidence type="ECO:0000313" key="3">
    <source>
        <dbReference type="EMBL" id="TDD28931.1"/>
    </source>
</evidence>